<dbReference type="EMBL" id="DVKQ01000039">
    <property type="protein sequence ID" value="HIT37440.1"/>
    <property type="molecule type" value="Genomic_DNA"/>
</dbReference>
<proteinExistence type="predicted"/>
<keyword evidence="2" id="KW-0812">Transmembrane</keyword>
<dbReference type="Proteomes" id="UP000886833">
    <property type="component" value="Unassembled WGS sequence"/>
</dbReference>
<evidence type="ECO:0000259" key="3">
    <source>
        <dbReference type="Pfam" id="PF03413"/>
    </source>
</evidence>
<gene>
    <name evidence="4" type="ORF">IAB59_03035</name>
</gene>
<accession>A0A9D1GAH5</accession>
<evidence type="ECO:0000313" key="5">
    <source>
        <dbReference type="Proteomes" id="UP000886833"/>
    </source>
</evidence>
<keyword evidence="2" id="KW-1133">Transmembrane helix</keyword>
<reference evidence="4" key="1">
    <citation type="submission" date="2020-10" db="EMBL/GenBank/DDBJ databases">
        <authorList>
            <person name="Gilroy R."/>
        </authorList>
    </citation>
    <scope>NUCLEOTIDE SEQUENCE</scope>
    <source>
        <strain evidence="4">CHK195-26880</strain>
    </source>
</reference>
<keyword evidence="2" id="KW-0472">Membrane</keyword>
<dbReference type="Pfam" id="PF03413">
    <property type="entry name" value="PepSY"/>
    <property type="match status" value="2"/>
</dbReference>
<dbReference type="Gene3D" id="3.10.450.40">
    <property type="match status" value="2"/>
</dbReference>
<evidence type="ECO:0000256" key="2">
    <source>
        <dbReference type="SAM" id="Phobius"/>
    </source>
</evidence>
<feature type="region of interest" description="Disordered" evidence="1">
    <location>
        <begin position="99"/>
        <end position="124"/>
    </location>
</feature>
<evidence type="ECO:0000256" key="1">
    <source>
        <dbReference type="SAM" id="MobiDB-lite"/>
    </source>
</evidence>
<name>A0A9D1GAH5_9FIRM</name>
<feature type="domain" description="PepSY" evidence="3">
    <location>
        <begin position="134"/>
        <end position="194"/>
    </location>
</feature>
<dbReference type="InterPro" id="IPR025711">
    <property type="entry name" value="PepSY"/>
</dbReference>
<evidence type="ECO:0000313" key="4">
    <source>
        <dbReference type="EMBL" id="HIT37440.1"/>
    </source>
</evidence>
<sequence length="202" mass="23245">MKKYGKIIIIVVGIIAIIALLILIYFKTTFISSDEVRDIVAENMNVSSGDLYFESIDFEFDNSVYEVEVYYQNRDYEYKIDAKEGKIIYTDFKYFTNQNNSSNGNNNNNGNSNSNNNTGNYNGQNSLNGVTANITLDEAKNIALTDAELDINSVQFTREELEHDNHTLVYELEFYYNNIEYDYEINATTGDIISFDRDSIYD</sequence>
<protein>
    <submittedName>
        <fullName evidence="4">PepSY domain-containing protein</fullName>
    </submittedName>
</protein>
<reference evidence="4" key="2">
    <citation type="journal article" date="2021" name="PeerJ">
        <title>Extensive microbial diversity within the chicken gut microbiome revealed by metagenomics and culture.</title>
        <authorList>
            <person name="Gilroy R."/>
            <person name="Ravi A."/>
            <person name="Getino M."/>
            <person name="Pursley I."/>
            <person name="Horton D.L."/>
            <person name="Alikhan N.F."/>
            <person name="Baker D."/>
            <person name="Gharbi K."/>
            <person name="Hall N."/>
            <person name="Watson M."/>
            <person name="Adriaenssens E.M."/>
            <person name="Foster-Nyarko E."/>
            <person name="Jarju S."/>
            <person name="Secka A."/>
            <person name="Antonio M."/>
            <person name="Oren A."/>
            <person name="Chaudhuri R.R."/>
            <person name="La Ragione R."/>
            <person name="Hildebrand F."/>
            <person name="Pallen M.J."/>
        </authorList>
    </citation>
    <scope>NUCLEOTIDE SEQUENCE</scope>
    <source>
        <strain evidence="4">CHK195-26880</strain>
    </source>
</reference>
<feature type="domain" description="PepSY" evidence="3">
    <location>
        <begin position="31"/>
        <end position="89"/>
    </location>
</feature>
<dbReference type="AlphaFoldDB" id="A0A9D1GAH5"/>
<feature type="transmembrane region" description="Helical" evidence="2">
    <location>
        <begin position="7"/>
        <end position="26"/>
    </location>
</feature>
<organism evidence="4 5">
    <name type="scientific">Candidatus Onthousia faecipullorum</name>
    <dbReference type="NCBI Taxonomy" id="2840887"/>
    <lineage>
        <taxon>Bacteria</taxon>
        <taxon>Bacillati</taxon>
        <taxon>Bacillota</taxon>
        <taxon>Bacilli</taxon>
        <taxon>Candidatus Onthousia</taxon>
    </lineage>
</organism>
<comment type="caution">
    <text evidence="4">The sequence shown here is derived from an EMBL/GenBank/DDBJ whole genome shotgun (WGS) entry which is preliminary data.</text>
</comment>